<evidence type="ECO:0000256" key="1">
    <source>
        <dbReference type="SAM" id="Phobius"/>
    </source>
</evidence>
<dbReference type="AlphaFoldDB" id="A0A124FXE7"/>
<sequence>MENSKKKYLLILGSFLVVLFLTVVGLFIYEYTRIKPNNVRFSNITSSSVTVSWNTKKPTSASVIAFEGDTSLPVRLFGFDKEKYYDTRDVKKAELEAIERTSEKVIEDGDYTISSNEIETEVVVTDRGDYYTHHVSVNGLDPEKEYSFMIGDEYLYRKVEDINNNIVVSTLEIPEEIKSPYPAYGFVKDAQNQTELPIDQLAVISDGIVYFNYYENTTGGRSNLFSSVLSNSGTWYIDVSSAIDEEGVPFFQAYDSVEHEFMIELTLDAGPLGVWEKKELNGSNSPTPPIIINYPSSGNDEDVSTTKISSLLDSFVQKVFAYRDPSTKPSDVDCDSTAIKLDFLNYCGPCVKKCSDGIYYGPYTCPQSTLCSRNCVDCDDPDEPGGENPITCGGYVLGTPKKYGSDCKVCSKRPSGSYYIGAWEINNKDYDPSKNCAPRVDCTPKTCAQLSNGKYVHTTCSENSEYSCSSTTYNNSNTCNTSIKCFKRVYKNGDNDCTPKTCAQLSNGKYVYTTCSENSEYSCSSKTYNNSDTCNTSIKCFKRVYKNGDNDCTPKTCSQLSNGKYVHTTCSEGSEYSCSSKTYNNSDTCNTSIKCFKRIYKNEYKSEDDIYSDESCWKGFSRGYYRIVDGVLQRCLDNGTWKDNPTSPGADRCQDLYNLDAIDNVSCNLKRDFCSIPNVSGVYTDYICDGQHWVKWEDYKKENPEEEIPAGPAQSLPYKKECSTNQCVCPDGSIISKGGLCIEVAPESCNFSNLGSICSESGNKCGVPSAVKKVFDTVKEAKQYYIGGEYGIVAVKETYKNYIGIDNKNQLIVTYTPAMPVICIPDDGNLGMSFPRLSKDVLGKTNQESTVRIIIDPQTGMISSIDPGSYLIEYKGDFYTFMVRGNNLESGEGSVMIYLDKDGNGEYDSDIDEKVSEIASEISILTLDKEYKYSFEQGLNFVSLPFLIANKEYRTAASLLEQLNNVYDNAFYSISKFDGGKWKMVGQNTELYGSNDFQLLPGIGYVFKVKQDINISIVGKPVKFESEE</sequence>
<organism evidence="2 3">
    <name type="scientific">candidate division WS6 bacterium 34_10</name>
    <dbReference type="NCBI Taxonomy" id="1641389"/>
    <lineage>
        <taxon>Bacteria</taxon>
        <taxon>Candidatus Dojkabacteria</taxon>
    </lineage>
</organism>
<keyword evidence="1" id="KW-0812">Transmembrane</keyword>
<dbReference type="EMBL" id="LGGO01000004">
    <property type="protein sequence ID" value="KUK77815.1"/>
    <property type="molecule type" value="Genomic_DNA"/>
</dbReference>
<dbReference type="InterPro" id="IPR013783">
    <property type="entry name" value="Ig-like_fold"/>
</dbReference>
<proteinExistence type="predicted"/>
<dbReference type="Gene3D" id="2.60.40.10">
    <property type="entry name" value="Immunoglobulins"/>
    <property type="match status" value="1"/>
</dbReference>
<protein>
    <submittedName>
        <fullName evidence="2">Uncharacterized protein</fullName>
    </submittedName>
</protein>
<dbReference type="GO" id="GO:0003993">
    <property type="term" value="F:acid phosphatase activity"/>
    <property type="evidence" value="ECO:0007669"/>
    <property type="project" value="InterPro"/>
</dbReference>
<comment type="caution">
    <text evidence="2">The sequence shown here is derived from an EMBL/GenBank/DDBJ whole genome shotgun (WGS) entry which is preliminary data.</text>
</comment>
<dbReference type="GO" id="GO:0046872">
    <property type="term" value="F:metal ion binding"/>
    <property type="evidence" value="ECO:0007669"/>
    <property type="project" value="InterPro"/>
</dbReference>
<keyword evidence="1" id="KW-0472">Membrane</keyword>
<feature type="non-terminal residue" evidence="2">
    <location>
        <position position="1028"/>
    </location>
</feature>
<evidence type="ECO:0000313" key="3">
    <source>
        <dbReference type="Proteomes" id="UP000053904"/>
    </source>
</evidence>
<dbReference type="Proteomes" id="UP000053904">
    <property type="component" value="Unassembled WGS sequence"/>
</dbReference>
<reference evidence="3" key="1">
    <citation type="journal article" date="2015" name="MBio">
        <title>Genome-Resolved Metagenomic Analysis Reveals Roles for Candidate Phyla and Other Microbial Community Members in Biogeochemical Transformations in Oil Reservoirs.</title>
        <authorList>
            <person name="Hu P."/>
            <person name="Tom L."/>
            <person name="Singh A."/>
            <person name="Thomas B.C."/>
            <person name="Baker B.J."/>
            <person name="Piceno Y.M."/>
            <person name="Andersen G.L."/>
            <person name="Banfield J.F."/>
        </authorList>
    </citation>
    <scope>NUCLEOTIDE SEQUENCE [LARGE SCALE GENOMIC DNA]</scope>
</reference>
<gene>
    <name evidence="2" type="ORF">XD93_0076</name>
</gene>
<name>A0A124FXE7_9BACT</name>
<evidence type="ECO:0000313" key="2">
    <source>
        <dbReference type="EMBL" id="KUK77815.1"/>
    </source>
</evidence>
<dbReference type="SUPFAM" id="SSF49363">
    <property type="entry name" value="Purple acid phosphatase, N-terminal domain"/>
    <property type="match status" value="1"/>
</dbReference>
<dbReference type="InterPro" id="IPR008963">
    <property type="entry name" value="Purple_acid_Pase-like_N"/>
</dbReference>
<keyword evidence="1" id="KW-1133">Transmembrane helix</keyword>
<accession>A0A124FXE7</accession>
<feature type="transmembrane region" description="Helical" evidence="1">
    <location>
        <begin position="9"/>
        <end position="29"/>
    </location>
</feature>